<feature type="binding site" evidence="16">
    <location>
        <position position="172"/>
    </location>
    <ligand>
        <name>NADP(+)</name>
        <dbReference type="ChEBI" id="CHEBI:58349"/>
    </ligand>
</feature>
<evidence type="ECO:0000256" key="10">
    <source>
        <dbReference type="ARBA" id="ARBA00023002"/>
    </source>
</evidence>
<feature type="binding site" evidence="16">
    <location>
        <position position="156"/>
    </location>
    <ligand>
        <name>NADP(+)</name>
        <dbReference type="ChEBI" id="CHEBI:58349"/>
    </ligand>
</feature>
<evidence type="ECO:0000256" key="7">
    <source>
        <dbReference type="ARBA" id="ARBA00022801"/>
    </source>
</evidence>
<evidence type="ECO:0000256" key="9">
    <source>
        <dbReference type="ARBA" id="ARBA00022857"/>
    </source>
</evidence>
<evidence type="ECO:0000256" key="2">
    <source>
        <dbReference type="ARBA" id="ARBA00004882"/>
    </source>
</evidence>
<dbReference type="EC" id="1.1.1.193" evidence="14"/>
<evidence type="ECO:0000256" key="1">
    <source>
        <dbReference type="ARBA" id="ARBA00002151"/>
    </source>
</evidence>
<evidence type="ECO:0000256" key="15">
    <source>
        <dbReference type="PIRSR" id="PIRSR006769-1"/>
    </source>
</evidence>
<dbReference type="Proteomes" id="UP000076878">
    <property type="component" value="Unassembled WGS sequence"/>
</dbReference>
<gene>
    <name evidence="20" type="ORF">SAMN05216375_13129</name>
    <name evidence="19" type="ORF">TR210_2351</name>
</gene>
<feature type="binding site" evidence="17">
    <location>
        <position position="86"/>
    </location>
    <ligand>
        <name>Zn(2+)</name>
        <dbReference type="ChEBI" id="CHEBI:29105"/>
        <note>catalytic</note>
    </ligand>
</feature>
<dbReference type="InterPro" id="IPR050765">
    <property type="entry name" value="Riboflavin_Biosynth_HTPR"/>
</dbReference>
<keyword evidence="14" id="KW-0686">Riboflavin biosynthesis</keyword>
<keyword evidence="8 14" id="KW-0862">Zinc</keyword>
<dbReference type="InterPro" id="IPR002734">
    <property type="entry name" value="RibDG_C"/>
</dbReference>
<dbReference type="CDD" id="cd01284">
    <property type="entry name" value="Riboflavin_deaminase-reductase"/>
    <property type="match status" value="1"/>
</dbReference>
<evidence type="ECO:0000256" key="6">
    <source>
        <dbReference type="ARBA" id="ARBA00022723"/>
    </source>
</evidence>
<feature type="binding site" evidence="16">
    <location>
        <position position="202"/>
    </location>
    <ligand>
        <name>NADP(+)</name>
        <dbReference type="ChEBI" id="CHEBI:58349"/>
    </ligand>
</feature>
<dbReference type="Gene3D" id="3.40.140.10">
    <property type="entry name" value="Cytidine Deaminase, domain 2"/>
    <property type="match status" value="1"/>
</dbReference>
<feature type="binding site" evidence="16">
    <location>
        <position position="209"/>
    </location>
    <ligand>
        <name>substrate</name>
    </ligand>
</feature>
<dbReference type="Proteomes" id="UP000199280">
    <property type="component" value="Unassembled WGS sequence"/>
</dbReference>
<comment type="catalytic activity">
    <reaction evidence="13 14">
        <text>2,5-diamino-6-hydroxy-4-(5-phosphoribosylamino)-pyrimidine + H2O + H(+) = 5-amino-6-(5-phospho-D-ribosylamino)uracil + NH4(+)</text>
        <dbReference type="Rhea" id="RHEA:21868"/>
        <dbReference type="ChEBI" id="CHEBI:15377"/>
        <dbReference type="ChEBI" id="CHEBI:15378"/>
        <dbReference type="ChEBI" id="CHEBI:28938"/>
        <dbReference type="ChEBI" id="CHEBI:58453"/>
        <dbReference type="ChEBI" id="CHEBI:58614"/>
        <dbReference type="EC" id="3.5.4.26"/>
    </reaction>
</comment>
<comment type="pathway">
    <text evidence="3 14">Cofactor biosynthesis; riboflavin biosynthesis; 5-amino-6-(D-ribitylamino)uracil from GTP: step 3/4.</text>
</comment>
<dbReference type="PANTHER" id="PTHR38011">
    <property type="entry name" value="DIHYDROFOLATE REDUCTASE FAMILY PROTEIN (AFU_ORTHOLOGUE AFUA_8G06820)"/>
    <property type="match status" value="1"/>
</dbReference>
<evidence type="ECO:0000256" key="14">
    <source>
        <dbReference type="PIRNR" id="PIRNR006769"/>
    </source>
</evidence>
<dbReference type="PIRSF" id="PIRSF006769">
    <property type="entry name" value="RibD"/>
    <property type="match status" value="1"/>
</dbReference>
<dbReference type="GO" id="GO:0050661">
    <property type="term" value="F:NADP binding"/>
    <property type="evidence" value="ECO:0007669"/>
    <property type="project" value="InterPro"/>
</dbReference>
<reference evidence="19 21" key="1">
    <citation type="submission" date="2016-02" db="EMBL/GenBank/DDBJ databases">
        <authorList>
            <person name="Wen L."/>
            <person name="He K."/>
            <person name="Yang H."/>
        </authorList>
    </citation>
    <scope>NUCLEOTIDE SEQUENCE [LARGE SCALE GENOMIC DNA]</scope>
    <source>
        <strain evidence="19">Trichococcus_R210</strain>
    </source>
</reference>
<name>A0A143Z6X2_9LACT</name>
<dbReference type="OrthoDB" id="9800865at2"/>
<evidence type="ECO:0000256" key="4">
    <source>
        <dbReference type="ARBA" id="ARBA00005259"/>
    </source>
</evidence>
<evidence type="ECO:0000256" key="17">
    <source>
        <dbReference type="PIRSR" id="PIRSR006769-3"/>
    </source>
</evidence>
<evidence type="ECO:0000259" key="18">
    <source>
        <dbReference type="PROSITE" id="PS51747"/>
    </source>
</evidence>
<evidence type="ECO:0000256" key="11">
    <source>
        <dbReference type="ARBA" id="ARBA00023268"/>
    </source>
</evidence>
<reference evidence="20 22" key="2">
    <citation type="submission" date="2016-10" db="EMBL/GenBank/DDBJ databases">
        <authorList>
            <person name="Varghese N."/>
            <person name="Submissions S."/>
        </authorList>
    </citation>
    <scope>NUCLEOTIDE SEQUENCE [LARGE SCALE GENOMIC DNA]</scope>
    <source>
        <strain evidence="20 22">DSM 22150</strain>
    </source>
</reference>
<dbReference type="AlphaFoldDB" id="A0A143Z6X2"/>
<dbReference type="STRING" id="640938.TR210_2351"/>
<evidence type="ECO:0000313" key="22">
    <source>
        <dbReference type="Proteomes" id="UP000199280"/>
    </source>
</evidence>
<feature type="active site" description="Proton donor" evidence="15">
    <location>
        <position position="54"/>
    </location>
</feature>
<evidence type="ECO:0000313" key="19">
    <source>
        <dbReference type="EMBL" id="CZR06742.1"/>
    </source>
</evidence>
<feature type="binding site" evidence="16">
    <location>
        <begin position="298"/>
        <end position="304"/>
    </location>
    <ligand>
        <name>NADP(+)</name>
        <dbReference type="ChEBI" id="CHEBI:58349"/>
    </ligand>
</feature>
<evidence type="ECO:0000256" key="12">
    <source>
        <dbReference type="ARBA" id="ARBA00049861"/>
    </source>
</evidence>
<evidence type="ECO:0000256" key="5">
    <source>
        <dbReference type="ARBA" id="ARBA00007417"/>
    </source>
</evidence>
<feature type="binding site" evidence="16">
    <location>
        <position position="198"/>
    </location>
    <ligand>
        <name>NADP(+)</name>
        <dbReference type="ChEBI" id="CHEBI:58349"/>
    </ligand>
</feature>
<evidence type="ECO:0000256" key="16">
    <source>
        <dbReference type="PIRSR" id="PIRSR006769-2"/>
    </source>
</evidence>
<feature type="binding site" evidence="17">
    <location>
        <position position="77"/>
    </location>
    <ligand>
        <name>Zn(2+)</name>
        <dbReference type="ChEBI" id="CHEBI:29105"/>
        <note>catalytic</note>
    </ligand>
</feature>
<dbReference type="PANTHER" id="PTHR38011:SF7">
    <property type="entry name" value="2,5-DIAMINO-6-RIBOSYLAMINO-4(3H)-PYRIMIDINONE 5'-PHOSPHATE REDUCTASE"/>
    <property type="match status" value="1"/>
</dbReference>
<accession>A0A143Z6X2</accession>
<feature type="domain" description="CMP/dCMP-type deaminase" evidence="18">
    <location>
        <begin position="3"/>
        <end position="125"/>
    </location>
</feature>
<keyword evidence="7 14" id="KW-0378">Hydrolase</keyword>
<keyword evidence="9 14" id="KW-0521">NADP</keyword>
<dbReference type="InterPro" id="IPR004794">
    <property type="entry name" value="Eubact_RibD"/>
</dbReference>
<feature type="binding site" evidence="16">
    <location>
        <position position="223"/>
    </location>
    <ligand>
        <name>NADP(+)</name>
        <dbReference type="ChEBI" id="CHEBI:58349"/>
    </ligand>
</feature>
<protein>
    <recommendedName>
        <fullName evidence="14">Riboflavin biosynthesis protein RibD</fullName>
    </recommendedName>
    <domain>
        <recommendedName>
            <fullName evidence="14">Diaminohydroxyphosphoribosylaminopyrimidine deaminase</fullName>
            <shortName evidence="14">DRAP deaminase</shortName>
            <ecNumber evidence="14">3.5.4.26</ecNumber>
        </recommendedName>
        <alternativeName>
            <fullName evidence="14">Riboflavin-specific deaminase</fullName>
        </alternativeName>
    </domain>
    <domain>
        <recommendedName>
            <fullName evidence="14">5-amino-6-(5-phosphoribosylamino)uracil reductase</fullName>
            <ecNumber evidence="14">1.1.1.193</ecNumber>
        </recommendedName>
        <alternativeName>
            <fullName evidence="14">HTP reductase</fullName>
        </alternativeName>
    </domain>
</protein>
<dbReference type="UniPathway" id="UPA00275">
    <property type="reaction ID" value="UER00401"/>
</dbReference>
<keyword evidence="11" id="KW-0511">Multifunctional enzyme</keyword>
<dbReference type="SUPFAM" id="SSF53927">
    <property type="entry name" value="Cytidine deaminase-like"/>
    <property type="match status" value="1"/>
</dbReference>
<keyword evidence="10 14" id="KW-0560">Oxidoreductase</keyword>
<comment type="function">
    <text evidence="1 14">Converts 2,5-diamino-6-(ribosylamino)-4(3h)-pyrimidinone 5'-phosphate into 5-amino-6-(ribosylamino)-2,4(1h,3h)-pyrimidinedione 5'-phosphate.</text>
</comment>
<dbReference type="EC" id="3.5.4.26" evidence="14"/>
<dbReference type="SUPFAM" id="SSF53597">
    <property type="entry name" value="Dihydrofolate reductase-like"/>
    <property type="match status" value="1"/>
</dbReference>
<dbReference type="NCBIfam" id="TIGR00227">
    <property type="entry name" value="ribD_Cterm"/>
    <property type="match status" value="1"/>
</dbReference>
<dbReference type="FunFam" id="3.40.140.10:FF:000025">
    <property type="entry name" value="Riboflavin biosynthesis protein RibD"/>
    <property type="match status" value="1"/>
</dbReference>
<comment type="cofactor">
    <cofactor evidence="14 17">
        <name>Zn(2+)</name>
        <dbReference type="ChEBI" id="CHEBI:29105"/>
    </cofactor>
    <text evidence="14 17">Binds 1 zinc ion.</text>
</comment>
<evidence type="ECO:0000256" key="8">
    <source>
        <dbReference type="ARBA" id="ARBA00022833"/>
    </source>
</evidence>
<dbReference type="GO" id="GO:0008835">
    <property type="term" value="F:diaminohydroxyphosphoribosylaminopyrimidine deaminase activity"/>
    <property type="evidence" value="ECO:0007669"/>
    <property type="project" value="UniProtKB-EC"/>
</dbReference>
<evidence type="ECO:0000313" key="20">
    <source>
        <dbReference type="EMBL" id="SEJ85227.1"/>
    </source>
</evidence>
<dbReference type="EMBL" id="FJNB01000020">
    <property type="protein sequence ID" value="CZR06742.1"/>
    <property type="molecule type" value="Genomic_DNA"/>
</dbReference>
<evidence type="ECO:0000313" key="21">
    <source>
        <dbReference type="Proteomes" id="UP000076878"/>
    </source>
</evidence>
<organism evidence="19 21">
    <name type="scientific">Trichococcus ilyis</name>
    <dbReference type="NCBI Taxonomy" id="640938"/>
    <lineage>
        <taxon>Bacteria</taxon>
        <taxon>Bacillati</taxon>
        <taxon>Bacillota</taxon>
        <taxon>Bacilli</taxon>
        <taxon>Lactobacillales</taxon>
        <taxon>Carnobacteriaceae</taxon>
        <taxon>Trichococcus</taxon>
    </lineage>
</organism>
<dbReference type="PROSITE" id="PS51747">
    <property type="entry name" value="CYT_DCMP_DEAMINASES_2"/>
    <property type="match status" value="1"/>
</dbReference>
<feature type="binding site" evidence="16">
    <location>
        <position position="170"/>
    </location>
    <ligand>
        <name>substrate</name>
    </ligand>
</feature>
<dbReference type="EMBL" id="FNYT01000031">
    <property type="protein sequence ID" value="SEJ85227.1"/>
    <property type="molecule type" value="Genomic_DNA"/>
</dbReference>
<comment type="similarity">
    <text evidence="4 14">In the N-terminal section; belongs to the cytidine and deoxycytidylate deaminase family.</text>
</comment>
<dbReference type="InterPro" id="IPR024072">
    <property type="entry name" value="DHFR-like_dom_sf"/>
</dbReference>
<dbReference type="GO" id="GO:0046872">
    <property type="term" value="F:metal ion binding"/>
    <property type="evidence" value="ECO:0007669"/>
    <property type="project" value="UniProtKB-KW"/>
</dbReference>
<keyword evidence="6 14" id="KW-0479">Metal-binding</keyword>
<comment type="catalytic activity">
    <reaction evidence="12 14">
        <text>5-amino-6-(5-phospho-D-ribitylamino)uracil + NADP(+) = 5-amino-6-(5-phospho-D-ribosylamino)uracil + NADPH + H(+)</text>
        <dbReference type="Rhea" id="RHEA:17845"/>
        <dbReference type="ChEBI" id="CHEBI:15378"/>
        <dbReference type="ChEBI" id="CHEBI:57783"/>
        <dbReference type="ChEBI" id="CHEBI:58349"/>
        <dbReference type="ChEBI" id="CHEBI:58421"/>
        <dbReference type="ChEBI" id="CHEBI:58453"/>
        <dbReference type="EC" id="1.1.1.193"/>
    </reaction>
</comment>
<comment type="pathway">
    <text evidence="2 14">Cofactor biosynthesis; riboflavin biosynthesis; 5-amino-6-(D-ribitylamino)uracil from GTP: step 2/4.</text>
</comment>
<dbReference type="InterPro" id="IPR002125">
    <property type="entry name" value="CMP_dCMP_dom"/>
</dbReference>
<dbReference type="Pfam" id="PF01872">
    <property type="entry name" value="RibD_C"/>
    <property type="match status" value="1"/>
</dbReference>
<dbReference type="GO" id="GO:0008703">
    <property type="term" value="F:5-amino-6-(5-phosphoribosylamino)uracil reductase activity"/>
    <property type="evidence" value="ECO:0007669"/>
    <property type="project" value="UniProtKB-EC"/>
</dbReference>
<comment type="similarity">
    <text evidence="5 14">In the C-terminal section; belongs to the HTP reductase family.</text>
</comment>
<evidence type="ECO:0000256" key="13">
    <source>
        <dbReference type="ARBA" id="ARBA00049886"/>
    </source>
</evidence>
<dbReference type="RefSeq" id="WP_068624035.1">
    <property type="nucleotide sequence ID" value="NZ_FJNB01000020.1"/>
</dbReference>
<sequence>MHEKDTHFMRLALELAEKGRGAVAPNPMVGAVIVKDGRIIGSGYHERFGEGHAEVNAFRSATEDVAGATIYVTLEPCSHYGKTPPCSDKIIEKKIGRVVIAALDPNPLVSGRGVKKLQAAGIEVVTGILAEESSRLNEVFMKYIVKKEPFVVMKAAMSLDGKIATRTGESQWITGPAAREQVHHLRNALSGIMVGVQTVITDDPQLTSRIPGGKNPVRIIVDSTLRIPMEANVLKNQDAAKTILATTTRADRNKVALLEAAGIEILTVPAKDDGRTDLKSLMEVLGERGVDSILLEGGATLNFAALEAGIIDKVQVYIAPKLIGGATAKTPVGGDGIEKLNQAFRVIGLKASTIGEDILLEGYISKQE</sequence>
<feature type="binding site" evidence="16">
    <location>
        <position position="186"/>
    </location>
    <ligand>
        <name>substrate</name>
    </ligand>
</feature>
<evidence type="ECO:0000256" key="3">
    <source>
        <dbReference type="ARBA" id="ARBA00004910"/>
    </source>
</evidence>
<dbReference type="Gene3D" id="3.40.430.10">
    <property type="entry name" value="Dihydrofolate Reductase, subunit A"/>
    <property type="match status" value="1"/>
</dbReference>
<proteinExistence type="inferred from homology"/>
<dbReference type="Pfam" id="PF00383">
    <property type="entry name" value="dCMP_cyt_deam_1"/>
    <property type="match status" value="1"/>
</dbReference>
<dbReference type="InterPro" id="IPR016193">
    <property type="entry name" value="Cytidine_deaminase-like"/>
</dbReference>
<dbReference type="NCBIfam" id="TIGR00326">
    <property type="entry name" value="eubact_ribD"/>
    <property type="match status" value="1"/>
</dbReference>
<dbReference type="InterPro" id="IPR011549">
    <property type="entry name" value="RibD_C"/>
</dbReference>
<dbReference type="GO" id="GO:0009231">
    <property type="term" value="P:riboflavin biosynthetic process"/>
    <property type="evidence" value="ECO:0007669"/>
    <property type="project" value="UniProtKB-UniPathway"/>
</dbReference>
<feature type="binding site" evidence="16">
    <location>
        <position position="296"/>
    </location>
    <ligand>
        <name>substrate</name>
    </ligand>
</feature>
<feature type="binding site" evidence="16">
    <location>
        <position position="206"/>
    </location>
    <ligand>
        <name>substrate</name>
    </ligand>
</feature>
<feature type="binding site" evidence="17">
    <location>
        <position position="52"/>
    </location>
    <ligand>
        <name>Zn(2+)</name>
        <dbReference type="ChEBI" id="CHEBI:29105"/>
        <note>catalytic</note>
    </ligand>
</feature>
<keyword evidence="22" id="KW-1185">Reference proteome</keyword>